<sequence length="318" mass="34819">MQAFWEFAGNFWWLVFPLMGVLGMVGNAWERGARMRHKRRLEVMHAKAELKAAQAAARGKAVPAASLPPITGATATVTASQAGSASRETQVTQLERLFATHDAVTARWLEYELDVAKIIAFPAMSDGRQPLTAAFLRAKRIADGLRPASAKARLSKEQLAEYRNAVADFEVAFDVAERDARRLRDSTFTDDERKRLDTAKKLLTVAIDEAATPAERQLAYRRVREELDGLISISDEAIEVLEKKVMLELGPVTSATTTVTDAASLPRAEAPDSPEPGPEPLFPPKRPSTTPPPGATWPVPSRTNGDSPGRVTHPKPHR</sequence>
<keyword evidence="2" id="KW-1133">Transmembrane helix</keyword>
<keyword evidence="2" id="KW-0472">Membrane</keyword>
<accession>A0A0M2H8X2</accession>
<gene>
    <name evidence="3" type="ORF">RS82_03750</name>
</gene>
<dbReference type="OrthoDB" id="4948465at2"/>
<comment type="caution">
    <text evidence="3">The sequence shown here is derived from an EMBL/GenBank/DDBJ whole genome shotgun (WGS) entry which is preliminary data.</text>
</comment>
<reference evidence="3 4" key="1">
    <citation type="submission" date="2015-02" db="EMBL/GenBank/DDBJ databases">
        <title>Draft genome sequences of ten Microbacterium spp. with emphasis on heavy metal contaminated environments.</title>
        <authorList>
            <person name="Corretto E."/>
        </authorList>
    </citation>
    <scope>NUCLEOTIDE SEQUENCE [LARGE SCALE GENOMIC DNA]</scope>
    <source>
        <strain evidence="3 4">DSM 8608</strain>
    </source>
</reference>
<evidence type="ECO:0000313" key="3">
    <source>
        <dbReference type="EMBL" id="KJL40421.1"/>
    </source>
</evidence>
<evidence type="ECO:0000256" key="1">
    <source>
        <dbReference type="SAM" id="MobiDB-lite"/>
    </source>
</evidence>
<dbReference type="RefSeq" id="WP_052676933.1">
    <property type="nucleotide sequence ID" value="NZ_JYJA01000040.1"/>
</dbReference>
<organism evidence="3 4">
    <name type="scientific">Microbacterium trichothecenolyticum</name>
    <name type="common">Aureobacterium trichothecenolyticum</name>
    <dbReference type="NCBI Taxonomy" id="69370"/>
    <lineage>
        <taxon>Bacteria</taxon>
        <taxon>Bacillati</taxon>
        <taxon>Actinomycetota</taxon>
        <taxon>Actinomycetes</taxon>
        <taxon>Micrococcales</taxon>
        <taxon>Microbacteriaceae</taxon>
        <taxon>Microbacterium</taxon>
    </lineage>
</organism>
<dbReference type="Proteomes" id="UP000034098">
    <property type="component" value="Unassembled WGS sequence"/>
</dbReference>
<feature type="region of interest" description="Disordered" evidence="1">
    <location>
        <begin position="257"/>
        <end position="318"/>
    </location>
</feature>
<keyword evidence="4" id="KW-1185">Reference proteome</keyword>
<evidence type="ECO:0000256" key="2">
    <source>
        <dbReference type="SAM" id="Phobius"/>
    </source>
</evidence>
<keyword evidence="2" id="KW-0812">Transmembrane</keyword>
<feature type="compositionally biased region" description="Pro residues" evidence="1">
    <location>
        <begin position="273"/>
        <end position="295"/>
    </location>
</feature>
<dbReference type="PATRIC" id="fig|69370.6.peg.3817"/>
<dbReference type="EMBL" id="JYJA01000040">
    <property type="protein sequence ID" value="KJL40421.1"/>
    <property type="molecule type" value="Genomic_DNA"/>
</dbReference>
<dbReference type="AlphaFoldDB" id="A0A0M2H8X2"/>
<evidence type="ECO:0000313" key="4">
    <source>
        <dbReference type="Proteomes" id="UP000034098"/>
    </source>
</evidence>
<proteinExistence type="predicted"/>
<feature type="transmembrane region" description="Helical" evidence="2">
    <location>
        <begin position="12"/>
        <end position="29"/>
    </location>
</feature>
<name>A0A0M2H8X2_MICTR</name>
<protein>
    <submittedName>
        <fullName evidence="3">Uncharacterized protein</fullName>
    </submittedName>
</protein>